<feature type="domain" description="Methyltransferase type 11" evidence="2">
    <location>
        <begin position="2"/>
        <end position="54"/>
    </location>
</feature>
<dbReference type="AlphaFoldDB" id="X0TGT6"/>
<dbReference type="SUPFAM" id="SSF53335">
    <property type="entry name" value="S-adenosyl-L-methionine-dependent methyltransferases"/>
    <property type="match status" value="1"/>
</dbReference>
<keyword evidence="1" id="KW-0808">Transferase</keyword>
<name>X0TGT6_9ZZZZ</name>
<organism evidence="3">
    <name type="scientific">marine sediment metagenome</name>
    <dbReference type="NCBI Taxonomy" id="412755"/>
    <lineage>
        <taxon>unclassified sequences</taxon>
        <taxon>metagenomes</taxon>
        <taxon>ecological metagenomes</taxon>
    </lineage>
</organism>
<protein>
    <recommendedName>
        <fullName evidence="2">Methyltransferase type 11 domain-containing protein</fullName>
    </recommendedName>
</protein>
<sequence>HFRVGDHHKPLEYESGTFDGCFSFQAVWPFFKKEELDAHAREMFRVLKPGARYACSEYLLTPYFDWNNEEHVKLHKAFLPTLAATQSMYPADVCAALERAGFKILVSAPSKSEAWPIAEQKRNLILMGRRVVRALEAIHVLAPWVEESLDLLQKGGQAWTDAEKAKIADLNWRIVAEKL</sequence>
<dbReference type="Pfam" id="PF08241">
    <property type="entry name" value="Methyltransf_11"/>
    <property type="match status" value="1"/>
</dbReference>
<reference evidence="3" key="1">
    <citation type="journal article" date="2014" name="Front. Microbiol.">
        <title>High frequency of phylogenetically diverse reductive dehalogenase-homologous genes in deep subseafloor sedimentary metagenomes.</title>
        <authorList>
            <person name="Kawai M."/>
            <person name="Futagami T."/>
            <person name="Toyoda A."/>
            <person name="Takaki Y."/>
            <person name="Nishi S."/>
            <person name="Hori S."/>
            <person name="Arai W."/>
            <person name="Tsubouchi T."/>
            <person name="Morono Y."/>
            <person name="Uchiyama I."/>
            <person name="Ito T."/>
            <person name="Fujiyama A."/>
            <person name="Inagaki F."/>
            <person name="Takami H."/>
        </authorList>
    </citation>
    <scope>NUCLEOTIDE SEQUENCE</scope>
    <source>
        <strain evidence="3">Expedition CK06-06</strain>
    </source>
</reference>
<evidence type="ECO:0000256" key="1">
    <source>
        <dbReference type="ARBA" id="ARBA00022679"/>
    </source>
</evidence>
<dbReference type="GO" id="GO:0008757">
    <property type="term" value="F:S-adenosylmethionine-dependent methyltransferase activity"/>
    <property type="evidence" value="ECO:0007669"/>
    <property type="project" value="InterPro"/>
</dbReference>
<dbReference type="Gene3D" id="3.40.50.150">
    <property type="entry name" value="Vaccinia Virus protein VP39"/>
    <property type="match status" value="1"/>
</dbReference>
<dbReference type="PANTHER" id="PTHR44068:SF11">
    <property type="entry name" value="GERANYL DIPHOSPHATE 2-C-METHYLTRANSFERASE"/>
    <property type="match status" value="1"/>
</dbReference>
<dbReference type="EMBL" id="BARS01016318">
    <property type="protein sequence ID" value="GAF86476.1"/>
    <property type="molecule type" value="Genomic_DNA"/>
</dbReference>
<evidence type="ECO:0000313" key="3">
    <source>
        <dbReference type="EMBL" id="GAF86476.1"/>
    </source>
</evidence>
<dbReference type="InterPro" id="IPR013216">
    <property type="entry name" value="Methyltransf_11"/>
</dbReference>
<proteinExistence type="predicted"/>
<feature type="non-terminal residue" evidence="3">
    <location>
        <position position="1"/>
    </location>
</feature>
<evidence type="ECO:0000259" key="2">
    <source>
        <dbReference type="Pfam" id="PF08241"/>
    </source>
</evidence>
<dbReference type="CDD" id="cd02440">
    <property type="entry name" value="AdoMet_MTases"/>
    <property type="match status" value="1"/>
</dbReference>
<accession>X0TGT6</accession>
<dbReference type="InterPro" id="IPR050447">
    <property type="entry name" value="Erg6_SMT_methyltransf"/>
</dbReference>
<dbReference type="PANTHER" id="PTHR44068">
    <property type="entry name" value="ZGC:194242"/>
    <property type="match status" value="1"/>
</dbReference>
<dbReference type="InterPro" id="IPR029063">
    <property type="entry name" value="SAM-dependent_MTases_sf"/>
</dbReference>
<comment type="caution">
    <text evidence="3">The sequence shown here is derived from an EMBL/GenBank/DDBJ whole genome shotgun (WGS) entry which is preliminary data.</text>
</comment>
<gene>
    <name evidence="3" type="ORF">S01H1_26870</name>
</gene>